<dbReference type="RefSeq" id="XP_014568977.1">
    <property type="nucleotide sequence ID" value="XM_014713491.1"/>
</dbReference>
<evidence type="ECO:0000256" key="3">
    <source>
        <dbReference type="ARBA" id="ARBA00022527"/>
    </source>
</evidence>
<dbReference type="GO" id="GO:0003676">
    <property type="term" value="F:nucleic acid binding"/>
    <property type="evidence" value="ECO:0007669"/>
    <property type="project" value="InterPro"/>
</dbReference>
<dbReference type="InParanoid" id="G7E6G6"/>
<comment type="catalytic activity">
    <reaction evidence="11">
        <text>L-threonyl-[protein] + ATP = O-phospho-L-threonyl-[protein] + ADP + H(+)</text>
        <dbReference type="Rhea" id="RHEA:46608"/>
        <dbReference type="Rhea" id="RHEA-COMP:11060"/>
        <dbReference type="Rhea" id="RHEA-COMP:11605"/>
        <dbReference type="ChEBI" id="CHEBI:15378"/>
        <dbReference type="ChEBI" id="CHEBI:30013"/>
        <dbReference type="ChEBI" id="CHEBI:30616"/>
        <dbReference type="ChEBI" id="CHEBI:61977"/>
        <dbReference type="ChEBI" id="CHEBI:456216"/>
        <dbReference type="EC" id="2.7.11.1"/>
    </reaction>
</comment>
<dbReference type="Pfam" id="PF00069">
    <property type="entry name" value="Pkinase"/>
    <property type="match status" value="1"/>
</dbReference>
<evidence type="ECO:0000256" key="14">
    <source>
        <dbReference type="PROSITE-ProRule" id="PRU10141"/>
    </source>
</evidence>
<dbReference type="SMART" id="SM00355">
    <property type="entry name" value="ZnF_C2H2"/>
    <property type="match status" value="2"/>
</dbReference>
<dbReference type="Gene3D" id="1.10.510.10">
    <property type="entry name" value="Transferase(Phosphotransferase) domain 1"/>
    <property type="match status" value="1"/>
</dbReference>
<dbReference type="InterPro" id="IPR022755">
    <property type="entry name" value="Znf_C2H2_jaz"/>
</dbReference>
<comment type="caution">
    <text evidence="19">The sequence shown here is derived from an EMBL/GenBank/DDBJ whole genome shotgun (WGS) entry which is preliminary data.</text>
</comment>
<dbReference type="SUPFAM" id="SSF57667">
    <property type="entry name" value="beta-beta-alpha zinc fingers"/>
    <property type="match status" value="1"/>
</dbReference>
<dbReference type="SMART" id="SM00220">
    <property type="entry name" value="S_TKc"/>
    <property type="match status" value="1"/>
</dbReference>
<accession>G7E6G6</accession>
<feature type="domain" description="Protein kinase" evidence="16">
    <location>
        <begin position="20"/>
        <end position="274"/>
    </location>
</feature>
<evidence type="ECO:0000256" key="10">
    <source>
        <dbReference type="ARBA" id="ARBA00022840"/>
    </source>
</evidence>
<dbReference type="FunFam" id="1.10.510.10:FF:000499">
    <property type="entry name" value="Serine/threonine-protein kinase KIC1"/>
    <property type="match status" value="1"/>
</dbReference>
<dbReference type="InterPro" id="IPR008271">
    <property type="entry name" value="Ser/Thr_kinase_AS"/>
</dbReference>
<feature type="domain" description="C2H2-type" evidence="18">
    <location>
        <begin position="984"/>
        <end position="1008"/>
    </location>
</feature>
<evidence type="ECO:0000256" key="1">
    <source>
        <dbReference type="ARBA" id="ARBA00008874"/>
    </source>
</evidence>
<evidence type="ECO:0000259" key="18">
    <source>
        <dbReference type="PROSITE" id="PS50157"/>
    </source>
</evidence>
<feature type="compositionally biased region" description="Low complexity" evidence="15">
    <location>
        <begin position="1181"/>
        <end position="1192"/>
    </location>
</feature>
<feature type="domain" description="J" evidence="17">
    <location>
        <begin position="675"/>
        <end position="739"/>
    </location>
</feature>
<dbReference type="InterPro" id="IPR000719">
    <property type="entry name" value="Prot_kinase_dom"/>
</dbReference>
<reference evidence="19 20" key="2">
    <citation type="journal article" date="2012" name="Open Biol.">
        <title>Characteristics of nucleosomes and linker DNA regions on the genome of the basidiomycete Mixia osmundae revealed by mono- and dinucleosome mapping.</title>
        <authorList>
            <person name="Nishida H."/>
            <person name="Kondo S."/>
            <person name="Matsumoto T."/>
            <person name="Suzuki Y."/>
            <person name="Yoshikawa H."/>
            <person name="Taylor T.D."/>
            <person name="Sugiyama J."/>
        </authorList>
    </citation>
    <scope>NUCLEOTIDE SEQUENCE [LARGE SCALE GENOMIC DNA]</scope>
    <source>
        <strain evidence="20">CBS 9802 / IAM 14324 / JCM 22182 / KY 12970</strain>
    </source>
</reference>
<evidence type="ECO:0000256" key="4">
    <source>
        <dbReference type="ARBA" id="ARBA00022679"/>
    </source>
</evidence>
<protein>
    <recommendedName>
        <fullName evidence="2">non-specific serine/threonine protein kinase</fullName>
        <ecNumber evidence="2">2.7.11.1</ecNumber>
    </recommendedName>
</protein>
<dbReference type="PROSITE" id="PS00108">
    <property type="entry name" value="PROTEIN_KINASE_ST"/>
    <property type="match status" value="1"/>
</dbReference>
<dbReference type="Gene3D" id="1.10.287.110">
    <property type="entry name" value="DnaJ domain"/>
    <property type="match status" value="1"/>
</dbReference>
<evidence type="ECO:0000256" key="12">
    <source>
        <dbReference type="ARBA" id="ARBA00048679"/>
    </source>
</evidence>
<keyword evidence="6 14" id="KW-0547">Nucleotide-binding</keyword>
<feature type="region of interest" description="Disordered" evidence="15">
    <location>
        <begin position="1028"/>
        <end position="1052"/>
    </location>
</feature>
<proteinExistence type="inferred from homology"/>
<evidence type="ECO:0000256" key="8">
    <source>
        <dbReference type="ARBA" id="ARBA00022777"/>
    </source>
</evidence>
<dbReference type="Pfam" id="PF12171">
    <property type="entry name" value="zf-C2H2_jaz"/>
    <property type="match status" value="1"/>
</dbReference>
<keyword evidence="3" id="KW-0723">Serine/threonine-protein kinase</keyword>
<dbReference type="HOGENOM" id="CLU_271060_0_0_1"/>
<dbReference type="Pfam" id="PF21884">
    <property type="entry name" value="ZUO1-like_ZHD"/>
    <property type="match status" value="1"/>
</dbReference>
<dbReference type="STRING" id="764103.G7E6G6"/>
<dbReference type="eggNOG" id="KOG0717">
    <property type="taxonomic scope" value="Eukaryota"/>
</dbReference>
<dbReference type="InterPro" id="IPR003604">
    <property type="entry name" value="Matrin/U1-like-C_Znf_C2H2"/>
</dbReference>
<gene>
    <name evidence="19" type="primary">Mo05112</name>
    <name evidence="19" type="ORF">E5Q_05112</name>
</gene>
<dbReference type="Gene3D" id="3.30.160.60">
    <property type="entry name" value="Classic Zinc Finger"/>
    <property type="match status" value="1"/>
</dbReference>
<keyword evidence="10 14" id="KW-0067">ATP-binding</keyword>
<feature type="compositionally biased region" description="Low complexity" evidence="15">
    <location>
        <begin position="1029"/>
        <end position="1039"/>
    </location>
</feature>
<feature type="region of interest" description="Disordered" evidence="15">
    <location>
        <begin position="1179"/>
        <end position="1198"/>
    </location>
</feature>
<dbReference type="InterPro" id="IPR036869">
    <property type="entry name" value="J_dom_sf"/>
</dbReference>
<evidence type="ECO:0000256" key="7">
    <source>
        <dbReference type="ARBA" id="ARBA00022771"/>
    </source>
</evidence>
<evidence type="ECO:0000256" key="15">
    <source>
        <dbReference type="SAM" id="MobiDB-lite"/>
    </source>
</evidence>
<evidence type="ECO:0000256" key="6">
    <source>
        <dbReference type="ARBA" id="ARBA00022741"/>
    </source>
</evidence>
<evidence type="ECO:0000256" key="2">
    <source>
        <dbReference type="ARBA" id="ARBA00012513"/>
    </source>
</evidence>
<dbReference type="InterPro" id="IPR050629">
    <property type="entry name" value="STE20/SPS1-PAK"/>
</dbReference>
<dbReference type="GO" id="GO:0005524">
    <property type="term" value="F:ATP binding"/>
    <property type="evidence" value="ECO:0007669"/>
    <property type="project" value="UniProtKB-UniRule"/>
</dbReference>
<dbReference type="PROSITE" id="PS50011">
    <property type="entry name" value="PROTEIN_KINASE_DOM"/>
    <property type="match status" value="1"/>
</dbReference>
<feature type="region of interest" description="Disordered" evidence="15">
    <location>
        <begin position="404"/>
        <end position="426"/>
    </location>
</feature>
<keyword evidence="20" id="KW-1185">Reference proteome</keyword>
<dbReference type="PRINTS" id="PR00625">
    <property type="entry name" value="JDOMAIN"/>
</dbReference>
<dbReference type="Proteomes" id="UP000009131">
    <property type="component" value="Unassembled WGS sequence"/>
</dbReference>
<organism evidence="19 20">
    <name type="scientific">Mixia osmundae (strain CBS 9802 / IAM 14324 / JCM 22182 / KY 12970)</name>
    <dbReference type="NCBI Taxonomy" id="764103"/>
    <lineage>
        <taxon>Eukaryota</taxon>
        <taxon>Fungi</taxon>
        <taxon>Dikarya</taxon>
        <taxon>Basidiomycota</taxon>
        <taxon>Pucciniomycotina</taxon>
        <taxon>Mixiomycetes</taxon>
        <taxon>Mixiales</taxon>
        <taxon>Mixiaceae</taxon>
        <taxon>Mixia</taxon>
    </lineage>
</organism>
<dbReference type="InterPro" id="IPR018253">
    <property type="entry name" value="DnaJ_domain_CS"/>
</dbReference>
<name>G7E6G6_MIXOS</name>
<dbReference type="OrthoDB" id="248923at2759"/>
<dbReference type="CDD" id="cd06257">
    <property type="entry name" value="DnaJ"/>
    <property type="match status" value="1"/>
</dbReference>
<evidence type="ECO:0000259" key="16">
    <source>
        <dbReference type="PROSITE" id="PS50011"/>
    </source>
</evidence>
<dbReference type="PROSITE" id="PS00028">
    <property type="entry name" value="ZINC_FINGER_C2H2_1"/>
    <property type="match status" value="2"/>
</dbReference>
<dbReference type="PROSITE" id="PS00636">
    <property type="entry name" value="DNAJ_1"/>
    <property type="match status" value="1"/>
</dbReference>
<dbReference type="EMBL" id="BABT02000152">
    <property type="protein sequence ID" value="GAA98426.1"/>
    <property type="molecule type" value="Genomic_DNA"/>
</dbReference>
<dbReference type="InterPro" id="IPR011009">
    <property type="entry name" value="Kinase-like_dom_sf"/>
</dbReference>
<dbReference type="PROSITE" id="PS50157">
    <property type="entry name" value="ZINC_FINGER_C2H2_2"/>
    <property type="match status" value="1"/>
</dbReference>
<evidence type="ECO:0000259" key="17">
    <source>
        <dbReference type="PROSITE" id="PS50076"/>
    </source>
</evidence>
<evidence type="ECO:0000256" key="11">
    <source>
        <dbReference type="ARBA" id="ARBA00047899"/>
    </source>
</evidence>
<dbReference type="InterPro" id="IPR036236">
    <property type="entry name" value="Znf_C2H2_sf"/>
</dbReference>
<dbReference type="GO" id="GO:0004674">
    <property type="term" value="F:protein serine/threonine kinase activity"/>
    <property type="evidence" value="ECO:0007669"/>
    <property type="project" value="UniProtKB-KW"/>
</dbReference>
<keyword evidence="9" id="KW-0862">Zinc</keyword>
<feature type="compositionally biased region" description="Basic and acidic residues" evidence="15">
    <location>
        <begin position="406"/>
        <end position="419"/>
    </location>
</feature>
<keyword evidence="7 13" id="KW-0863">Zinc-finger</keyword>
<reference evidence="19 20" key="1">
    <citation type="journal article" date="2011" name="J. Gen. Appl. Microbiol.">
        <title>Draft genome sequencing of the enigmatic basidiomycete Mixia osmundae.</title>
        <authorList>
            <person name="Nishida H."/>
            <person name="Nagatsuka Y."/>
            <person name="Sugiyama J."/>
        </authorList>
    </citation>
    <scope>NUCLEOTIDE SEQUENCE [LARGE SCALE GENOMIC DNA]</scope>
    <source>
        <strain evidence="20">CBS 9802 / IAM 14324 / JCM 22182 / KY 12970</strain>
    </source>
</reference>
<evidence type="ECO:0000256" key="13">
    <source>
        <dbReference type="PROSITE-ProRule" id="PRU00042"/>
    </source>
</evidence>
<dbReference type="PROSITE" id="PS00107">
    <property type="entry name" value="PROTEIN_KINASE_ATP"/>
    <property type="match status" value="1"/>
</dbReference>
<dbReference type="InterPro" id="IPR054076">
    <property type="entry name" value="ZUO1-like_ZHD"/>
</dbReference>
<evidence type="ECO:0000256" key="5">
    <source>
        <dbReference type="ARBA" id="ARBA00022723"/>
    </source>
</evidence>
<feature type="region of interest" description="Disordered" evidence="15">
    <location>
        <begin position="480"/>
        <end position="513"/>
    </location>
</feature>
<dbReference type="SUPFAM" id="SSF56112">
    <property type="entry name" value="Protein kinase-like (PK-like)"/>
    <property type="match status" value="1"/>
</dbReference>
<dbReference type="Pfam" id="PF00226">
    <property type="entry name" value="DnaJ"/>
    <property type="match status" value="1"/>
</dbReference>
<dbReference type="SMART" id="SM00271">
    <property type="entry name" value="DnaJ"/>
    <property type="match status" value="1"/>
</dbReference>
<feature type="binding site" evidence="14">
    <location>
        <position position="49"/>
    </location>
    <ligand>
        <name>ATP</name>
        <dbReference type="ChEBI" id="CHEBI:30616"/>
    </ligand>
</feature>
<dbReference type="PANTHER" id="PTHR48012">
    <property type="entry name" value="STERILE20-LIKE KINASE, ISOFORM B-RELATED"/>
    <property type="match status" value="1"/>
</dbReference>
<dbReference type="eggNOG" id="KOG0201">
    <property type="taxonomic scope" value="Eukaryota"/>
</dbReference>
<sequence length="1198" mass="131306">MAASSALATASIGVPADQLFKRLELIGRGAYGSVYRATHLPTSTVIALKVMNLDTPDDDISEVQKEVALLSQLRDADRNNITLYHGCWLHRTELWIAMDLASGGSIRTLMKAGTLHERFIVIIVREVLTALAYLHKMAIIHRDIKAANILLTQTGRILLCDFGVAAHLQLHSKRSTFTGTPYWMAPEVITEGKMYDTRADIWSLGITIYEMATGNPPFADMEAMRAIQLIPKTPPATLKGGSWSAAMREFLASALIESPSERPTADDLVKQKWIKSQAKTPLNVLRELINRYAAWTAAGGVRQSLAGAQDTPELEESDFDGGIGSWDFDSAVADTEEDTLGTDTGYASSVAAISQPRSNPLMGLFDSDENGATTSQARPFALPRLPGLSSLAPHSQADNEISARSIHQDASTRAKETLRHKPSAIETSSAVLHDDLTSPLTIRPSPRLEGMAIMQAAYAESRSTDSPTSAHSLDSLHGQYRGRANTAPSQAGHRVTGSTELRFPPVRNASALPPVPEKRAVGEKPLLLVQQRQNKLKLATEATRVMAAQSPTMSVEEAFSATWPHGPGIKVLDYNALASAGDLQNELDVTLSALASTLVAGWLKLLTNPRTPRALRDSRASKDRRTYLQLTVADYAKVECRREALLLIRKEGQDVHSTAMPVAYSHQAASNGPADLYATLGIDRTASEAEIKKAYRKLALTEHPDKNRTEGASERFVVIQQAYEVLSDAQERAYYDQNYSDFVEGVGQGENTHDLDLADQTTRAPNISKRQLMRFFTADAYKGFEDSDAGFFATYRTLFELIAKDETLARPYPGEAALADAPSYPSFAYSATPYEPSLRNFYATWLNFTSRKSFAGVDMYHAQDAPDRRYKRAMEKANARARDVARKDYSQTVRSLAAFVRKRDPRFLASDAADPMKARAEEAQKSRESIRAAAILRAAEAEKAAAEYRAQHWQEDLKDPEQLINGEYVGDQPADESSEADEAYWCAACDKTFKTEATWSNHERSKKHKQAVMRLKREMSLEDNALDLSSHSSAQASESVTPAKRTDASSLDMQGKSLADSLADLNLRASDETDADPEGYAAISATDEPCKFDTLIEERTHCTDQPAEHAAVLPQGHLPASAADVQHSLAVELPTKREKRRAKEAAKKTNAADSSAVCNVCQEAFPSRSKLFSHINDTGHAAAETKASTKASKAGRRR</sequence>
<dbReference type="InterPro" id="IPR001623">
    <property type="entry name" value="DnaJ_domain"/>
</dbReference>
<dbReference type="AlphaFoldDB" id="G7E6G6"/>
<comment type="catalytic activity">
    <reaction evidence="12">
        <text>L-seryl-[protein] + ATP = O-phospho-L-seryl-[protein] + ADP + H(+)</text>
        <dbReference type="Rhea" id="RHEA:17989"/>
        <dbReference type="Rhea" id="RHEA-COMP:9863"/>
        <dbReference type="Rhea" id="RHEA-COMP:11604"/>
        <dbReference type="ChEBI" id="CHEBI:15378"/>
        <dbReference type="ChEBI" id="CHEBI:29999"/>
        <dbReference type="ChEBI" id="CHEBI:30616"/>
        <dbReference type="ChEBI" id="CHEBI:83421"/>
        <dbReference type="ChEBI" id="CHEBI:456216"/>
        <dbReference type="EC" id="2.7.11.1"/>
    </reaction>
</comment>
<evidence type="ECO:0000256" key="9">
    <source>
        <dbReference type="ARBA" id="ARBA00022833"/>
    </source>
</evidence>
<evidence type="ECO:0000313" key="19">
    <source>
        <dbReference type="EMBL" id="GAA98426.1"/>
    </source>
</evidence>
<evidence type="ECO:0000313" key="20">
    <source>
        <dbReference type="Proteomes" id="UP000009131"/>
    </source>
</evidence>
<keyword evidence="5" id="KW-0479">Metal-binding</keyword>
<dbReference type="PANTHER" id="PTHR48012:SF21">
    <property type="entry name" value="PH DOMAIN-CONTAINING PROTEIN"/>
    <property type="match status" value="1"/>
</dbReference>
<keyword evidence="8" id="KW-0418">Kinase</keyword>
<dbReference type="PROSITE" id="PS50076">
    <property type="entry name" value="DNAJ_2"/>
    <property type="match status" value="1"/>
</dbReference>
<dbReference type="SMART" id="SM00451">
    <property type="entry name" value="ZnF_U1"/>
    <property type="match status" value="1"/>
</dbReference>
<comment type="similarity">
    <text evidence="1">Belongs to the protein kinase superfamily. STE Ser/Thr protein kinase family. STE20 subfamily.</text>
</comment>
<dbReference type="GO" id="GO:0008270">
    <property type="term" value="F:zinc ion binding"/>
    <property type="evidence" value="ECO:0007669"/>
    <property type="project" value="UniProtKB-KW"/>
</dbReference>
<keyword evidence="4" id="KW-0808">Transferase</keyword>
<dbReference type="GO" id="GO:0005737">
    <property type="term" value="C:cytoplasm"/>
    <property type="evidence" value="ECO:0007669"/>
    <property type="project" value="TreeGrafter"/>
</dbReference>
<dbReference type="EC" id="2.7.11.1" evidence="2"/>
<dbReference type="InterPro" id="IPR017441">
    <property type="entry name" value="Protein_kinase_ATP_BS"/>
</dbReference>
<dbReference type="SUPFAM" id="SSF46565">
    <property type="entry name" value="Chaperone J-domain"/>
    <property type="match status" value="1"/>
</dbReference>
<dbReference type="InterPro" id="IPR013087">
    <property type="entry name" value="Znf_C2H2_type"/>
</dbReference>